<dbReference type="Gene3D" id="3.40.30.10">
    <property type="entry name" value="Glutaredoxin"/>
    <property type="match status" value="1"/>
</dbReference>
<protein>
    <submittedName>
        <fullName evidence="5">DUF4124 domain-containing protein</fullName>
    </submittedName>
</protein>
<dbReference type="InterPro" id="IPR002109">
    <property type="entry name" value="Glutaredoxin"/>
</dbReference>
<evidence type="ECO:0000259" key="3">
    <source>
        <dbReference type="Pfam" id="PF00462"/>
    </source>
</evidence>
<dbReference type="RefSeq" id="WP_096449100.1">
    <property type="nucleotide sequence ID" value="NZ_JBHSOG010000007.1"/>
</dbReference>
<evidence type="ECO:0000256" key="2">
    <source>
        <dbReference type="SAM" id="SignalP"/>
    </source>
</evidence>
<gene>
    <name evidence="5" type="ORF">ACFPTN_02235</name>
</gene>
<evidence type="ECO:0000259" key="4">
    <source>
        <dbReference type="Pfam" id="PF13511"/>
    </source>
</evidence>
<evidence type="ECO:0000256" key="1">
    <source>
        <dbReference type="SAM" id="MobiDB-lite"/>
    </source>
</evidence>
<dbReference type="EMBL" id="JBHSOG010000007">
    <property type="protein sequence ID" value="MFC5768184.1"/>
    <property type="molecule type" value="Genomic_DNA"/>
</dbReference>
<dbReference type="CDD" id="cd02976">
    <property type="entry name" value="NrdH"/>
    <property type="match status" value="1"/>
</dbReference>
<feature type="domain" description="DUF4124" evidence="4">
    <location>
        <begin position="25"/>
        <end position="69"/>
    </location>
</feature>
<proteinExistence type="predicted"/>
<dbReference type="Pfam" id="PF13511">
    <property type="entry name" value="DUF4124"/>
    <property type="match status" value="1"/>
</dbReference>
<keyword evidence="6" id="KW-1185">Reference proteome</keyword>
<dbReference type="Pfam" id="PF00462">
    <property type="entry name" value="Glutaredoxin"/>
    <property type="match status" value="1"/>
</dbReference>
<name>A0ABW1ALZ3_9RHOO</name>
<organism evidence="5 6">
    <name type="scientific">Thauera sinica</name>
    <dbReference type="NCBI Taxonomy" id="2665146"/>
    <lineage>
        <taxon>Bacteria</taxon>
        <taxon>Pseudomonadati</taxon>
        <taxon>Pseudomonadota</taxon>
        <taxon>Betaproteobacteria</taxon>
        <taxon>Rhodocyclales</taxon>
        <taxon>Zoogloeaceae</taxon>
        <taxon>Thauera</taxon>
    </lineage>
</organism>
<feature type="chain" id="PRO_5047500976" evidence="2">
    <location>
        <begin position="28"/>
        <end position="165"/>
    </location>
</feature>
<dbReference type="Proteomes" id="UP001595974">
    <property type="component" value="Unassembled WGS sequence"/>
</dbReference>
<feature type="region of interest" description="Disordered" evidence="1">
    <location>
        <begin position="38"/>
        <end position="68"/>
    </location>
</feature>
<sequence length="165" mass="18191">MNRLSVFSAAAGLAAALAGLGAADATAQTDTYRWVDQRGQVNYSDRPPPPEVRKVEERRFGSAPADTAPSYTLRTAAEEFPIDLYVADNCGQYCDTARESLTRRGVPFTEHKVDDEAELAAYRERFGQPEEVPAIAVGRQTMKGYDGARWMRMLDDAGYPKAPVR</sequence>
<dbReference type="SUPFAM" id="SSF52833">
    <property type="entry name" value="Thioredoxin-like"/>
    <property type="match status" value="1"/>
</dbReference>
<keyword evidence="2" id="KW-0732">Signal</keyword>
<feature type="signal peptide" evidence="2">
    <location>
        <begin position="1"/>
        <end position="27"/>
    </location>
</feature>
<evidence type="ECO:0000313" key="6">
    <source>
        <dbReference type="Proteomes" id="UP001595974"/>
    </source>
</evidence>
<dbReference type="PROSITE" id="PS51354">
    <property type="entry name" value="GLUTAREDOXIN_2"/>
    <property type="match status" value="1"/>
</dbReference>
<dbReference type="InterPro" id="IPR025392">
    <property type="entry name" value="DUF4124"/>
</dbReference>
<evidence type="ECO:0000313" key="5">
    <source>
        <dbReference type="EMBL" id="MFC5768184.1"/>
    </source>
</evidence>
<reference evidence="6" key="1">
    <citation type="journal article" date="2019" name="Int. J. Syst. Evol. Microbiol.">
        <title>The Global Catalogue of Microorganisms (GCM) 10K type strain sequencing project: providing services to taxonomists for standard genome sequencing and annotation.</title>
        <authorList>
            <consortium name="The Broad Institute Genomics Platform"/>
            <consortium name="The Broad Institute Genome Sequencing Center for Infectious Disease"/>
            <person name="Wu L."/>
            <person name="Ma J."/>
        </authorList>
    </citation>
    <scope>NUCLEOTIDE SEQUENCE [LARGE SCALE GENOMIC DNA]</scope>
    <source>
        <strain evidence="6">SHR3</strain>
    </source>
</reference>
<feature type="compositionally biased region" description="Basic and acidic residues" evidence="1">
    <location>
        <begin position="51"/>
        <end position="60"/>
    </location>
</feature>
<dbReference type="InterPro" id="IPR036249">
    <property type="entry name" value="Thioredoxin-like_sf"/>
</dbReference>
<comment type="caution">
    <text evidence="5">The sequence shown here is derived from an EMBL/GenBank/DDBJ whole genome shotgun (WGS) entry which is preliminary data.</text>
</comment>
<accession>A0ABW1ALZ3</accession>
<feature type="domain" description="Glutaredoxin" evidence="3">
    <location>
        <begin position="84"/>
        <end position="140"/>
    </location>
</feature>